<protein>
    <submittedName>
        <fullName evidence="2">Uncharacterized protein</fullName>
    </submittedName>
</protein>
<dbReference type="EMBL" id="CASHTH010002938">
    <property type="protein sequence ID" value="CAI8037442.1"/>
    <property type="molecule type" value="Genomic_DNA"/>
</dbReference>
<reference evidence="2" key="1">
    <citation type="submission" date="2023-03" db="EMBL/GenBank/DDBJ databases">
        <authorList>
            <person name="Steffen K."/>
            <person name="Cardenas P."/>
        </authorList>
    </citation>
    <scope>NUCLEOTIDE SEQUENCE</scope>
</reference>
<dbReference type="Proteomes" id="UP001174909">
    <property type="component" value="Unassembled WGS sequence"/>
</dbReference>
<comment type="caution">
    <text evidence="2">The sequence shown here is derived from an EMBL/GenBank/DDBJ whole genome shotgun (WGS) entry which is preliminary data.</text>
</comment>
<accession>A0AA35SXT7</accession>
<dbReference type="AlphaFoldDB" id="A0AA35SXT7"/>
<evidence type="ECO:0000313" key="3">
    <source>
        <dbReference type="Proteomes" id="UP001174909"/>
    </source>
</evidence>
<feature type="region of interest" description="Disordered" evidence="1">
    <location>
        <begin position="79"/>
        <end position="113"/>
    </location>
</feature>
<keyword evidence="3" id="KW-1185">Reference proteome</keyword>
<proteinExistence type="predicted"/>
<organism evidence="2 3">
    <name type="scientific">Geodia barretti</name>
    <name type="common">Barrett's horny sponge</name>
    <dbReference type="NCBI Taxonomy" id="519541"/>
    <lineage>
        <taxon>Eukaryota</taxon>
        <taxon>Metazoa</taxon>
        <taxon>Porifera</taxon>
        <taxon>Demospongiae</taxon>
        <taxon>Heteroscleromorpha</taxon>
        <taxon>Tetractinellida</taxon>
        <taxon>Astrophorina</taxon>
        <taxon>Geodiidae</taxon>
        <taxon>Geodia</taxon>
    </lineage>
</organism>
<name>A0AA35SXT7_GEOBA</name>
<evidence type="ECO:0000256" key="1">
    <source>
        <dbReference type="SAM" id="MobiDB-lite"/>
    </source>
</evidence>
<evidence type="ECO:0000313" key="2">
    <source>
        <dbReference type="EMBL" id="CAI8037442.1"/>
    </source>
</evidence>
<feature type="compositionally biased region" description="Basic residues" evidence="1">
    <location>
        <begin position="95"/>
        <end position="107"/>
    </location>
</feature>
<gene>
    <name evidence="2" type="ORF">GBAR_LOCUS20941</name>
</gene>
<sequence>MRRFAENTDTVNLFKEAAQSQNFDNDGDCKRKVPNRCLTYNEVLREHPLVFSSSDPRDFRNDVLAKVIPRILNPLEKRNNFYDQPENCPSWFPKSRVRFRRPNHPKRKNDPPQ</sequence>